<dbReference type="InterPro" id="IPR007219">
    <property type="entry name" value="XnlR_reg_dom"/>
</dbReference>
<dbReference type="GO" id="GO:0005634">
    <property type="term" value="C:nucleus"/>
    <property type="evidence" value="ECO:0007669"/>
    <property type="project" value="UniProtKB-SubCell"/>
</dbReference>
<proteinExistence type="predicted"/>
<dbReference type="InterPro" id="IPR050815">
    <property type="entry name" value="TF_fung"/>
</dbReference>
<feature type="compositionally biased region" description="Low complexity" evidence="6">
    <location>
        <begin position="58"/>
        <end position="68"/>
    </location>
</feature>
<organism evidence="8 9">
    <name type="scientific">Plectosphaerella cucumerina</name>
    <dbReference type="NCBI Taxonomy" id="40658"/>
    <lineage>
        <taxon>Eukaryota</taxon>
        <taxon>Fungi</taxon>
        <taxon>Dikarya</taxon>
        <taxon>Ascomycota</taxon>
        <taxon>Pezizomycotina</taxon>
        <taxon>Sordariomycetes</taxon>
        <taxon>Hypocreomycetidae</taxon>
        <taxon>Glomerellales</taxon>
        <taxon>Plectosphaerellaceae</taxon>
        <taxon>Plectosphaerella</taxon>
    </lineage>
</organism>
<evidence type="ECO:0000256" key="3">
    <source>
        <dbReference type="ARBA" id="ARBA00023015"/>
    </source>
</evidence>
<sequence length="618" mass="69107">MPQCTNCKRKGRACTYPVLKRPLRERSDAFQQDEPSPPSIGSRTTSAPPVSPQDTPRESTTTSSSTSMTEEMIGLVDAFFEHVYPMPSYAFLHPETTKRRCRQGQVHGALSSAVAAIASLYLGGDRQRAGQWTDMSEQSIWINLERPTVARLQTLLLVIHYRMETGNFQRAFMLAATAARFAAAMRLNYERPELDPVSREVRRRIVWSLKIIERYFSSGLPEFELCPTESIYIEYPSHEEDFNRGPPGENGAYRLHLRLETVRRDIMKMSRSVTILDQPLPSLMKLIRHHEASLAEIGKSLPQGRTLSMAQTLDLLDNHWLPRRTLTYASWHQAHCDLYRILLPGYPEAAPAVVLEAVDPAELAAAERHLLHHATSSLQVLTTLNQQSMRQQLLEFDTAICSYHAARVLLYISRFGKNSDRPAPEFAISRADLCVAALRRFFPSSALVAPIIEELTRSVVAFSIQQQQQTRQPVDTPAASAQLLSPQSPASRDDHESQLASTARVRQRLAIHSLLRRADFSDGEGDDEVTIFNPVAEETRTPKSTTAIGSSLHLDNPSSTQLGTRQPVPLGGGSRSDVQAWDAQSVNGSLDDSLESTQLPKMSWFGPQDWEWLSGSKA</sequence>
<dbReference type="GO" id="GO:0000981">
    <property type="term" value="F:DNA-binding transcription factor activity, RNA polymerase II-specific"/>
    <property type="evidence" value="ECO:0007669"/>
    <property type="project" value="InterPro"/>
</dbReference>
<dbReference type="EMBL" id="JAGPXD010000003">
    <property type="protein sequence ID" value="KAH7362029.1"/>
    <property type="molecule type" value="Genomic_DNA"/>
</dbReference>
<dbReference type="PANTHER" id="PTHR47338">
    <property type="entry name" value="ZN(II)2CYS6 TRANSCRIPTION FACTOR (EUROFUNG)-RELATED"/>
    <property type="match status" value="1"/>
</dbReference>
<accession>A0A8K0TCD1</accession>
<dbReference type="AlphaFoldDB" id="A0A8K0TCD1"/>
<feature type="region of interest" description="Disordered" evidence="6">
    <location>
        <begin position="524"/>
        <end position="579"/>
    </location>
</feature>
<evidence type="ECO:0000256" key="4">
    <source>
        <dbReference type="ARBA" id="ARBA00023163"/>
    </source>
</evidence>
<keyword evidence="4" id="KW-0804">Transcription</keyword>
<evidence type="ECO:0000259" key="7">
    <source>
        <dbReference type="SMART" id="SM00906"/>
    </source>
</evidence>
<keyword evidence="3" id="KW-0805">Transcription regulation</keyword>
<evidence type="ECO:0000256" key="6">
    <source>
        <dbReference type="SAM" id="MobiDB-lite"/>
    </source>
</evidence>
<dbReference type="CDD" id="cd12148">
    <property type="entry name" value="fungal_TF_MHR"/>
    <property type="match status" value="1"/>
</dbReference>
<feature type="domain" description="Xylanolytic transcriptional activator regulatory" evidence="7">
    <location>
        <begin position="171"/>
        <end position="242"/>
    </location>
</feature>
<reference evidence="8" key="1">
    <citation type="journal article" date="2021" name="Nat. Commun.">
        <title>Genetic determinants of endophytism in the Arabidopsis root mycobiome.</title>
        <authorList>
            <person name="Mesny F."/>
            <person name="Miyauchi S."/>
            <person name="Thiergart T."/>
            <person name="Pickel B."/>
            <person name="Atanasova L."/>
            <person name="Karlsson M."/>
            <person name="Huettel B."/>
            <person name="Barry K.W."/>
            <person name="Haridas S."/>
            <person name="Chen C."/>
            <person name="Bauer D."/>
            <person name="Andreopoulos W."/>
            <person name="Pangilinan J."/>
            <person name="LaButti K."/>
            <person name="Riley R."/>
            <person name="Lipzen A."/>
            <person name="Clum A."/>
            <person name="Drula E."/>
            <person name="Henrissat B."/>
            <person name="Kohler A."/>
            <person name="Grigoriev I.V."/>
            <person name="Martin F.M."/>
            <person name="Hacquard S."/>
        </authorList>
    </citation>
    <scope>NUCLEOTIDE SEQUENCE</scope>
    <source>
        <strain evidence="8">MPI-CAGE-AT-0016</strain>
    </source>
</reference>
<protein>
    <recommendedName>
        <fullName evidence="7">Xylanolytic transcriptional activator regulatory domain-containing protein</fullName>
    </recommendedName>
</protein>
<dbReference type="SMART" id="SM00906">
    <property type="entry name" value="Fungal_trans"/>
    <property type="match status" value="1"/>
</dbReference>
<dbReference type="GO" id="GO:0008270">
    <property type="term" value="F:zinc ion binding"/>
    <property type="evidence" value="ECO:0007669"/>
    <property type="project" value="InterPro"/>
</dbReference>
<evidence type="ECO:0000256" key="1">
    <source>
        <dbReference type="ARBA" id="ARBA00004123"/>
    </source>
</evidence>
<comment type="caution">
    <text evidence="8">The sequence shown here is derived from an EMBL/GenBank/DDBJ whole genome shotgun (WGS) entry which is preliminary data.</text>
</comment>
<dbReference type="Pfam" id="PF04082">
    <property type="entry name" value="Fungal_trans"/>
    <property type="match status" value="1"/>
</dbReference>
<keyword evidence="9" id="KW-1185">Reference proteome</keyword>
<feature type="region of interest" description="Disordered" evidence="6">
    <location>
        <begin position="18"/>
        <end position="68"/>
    </location>
</feature>
<evidence type="ECO:0000313" key="8">
    <source>
        <dbReference type="EMBL" id="KAH7362029.1"/>
    </source>
</evidence>
<feature type="compositionally biased region" description="Polar residues" evidence="6">
    <location>
        <begin position="29"/>
        <end position="54"/>
    </location>
</feature>
<keyword evidence="2" id="KW-0479">Metal-binding</keyword>
<dbReference type="GO" id="GO:0006351">
    <property type="term" value="P:DNA-templated transcription"/>
    <property type="evidence" value="ECO:0007669"/>
    <property type="project" value="InterPro"/>
</dbReference>
<name>A0A8K0TCD1_9PEZI</name>
<evidence type="ECO:0000256" key="2">
    <source>
        <dbReference type="ARBA" id="ARBA00022723"/>
    </source>
</evidence>
<dbReference type="GO" id="GO:0003677">
    <property type="term" value="F:DNA binding"/>
    <property type="evidence" value="ECO:0007669"/>
    <property type="project" value="InterPro"/>
</dbReference>
<evidence type="ECO:0000313" key="9">
    <source>
        <dbReference type="Proteomes" id="UP000813385"/>
    </source>
</evidence>
<dbReference type="Proteomes" id="UP000813385">
    <property type="component" value="Unassembled WGS sequence"/>
</dbReference>
<evidence type="ECO:0000256" key="5">
    <source>
        <dbReference type="ARBA" id="ARBA00023242"/>
    </source>
</evidence>
<keyword evidence="5" id="KW-0539">Nucleus</keyword>
<dbReference type="OrthoDB" id="103349at2759"/>
<dbReference type="PANTHER" id="PTHR47338:SF7">
    <property type="entry name" value="ZN(II)2CYS6 TRANSCRIPTION FACTOR (EUROFUNG)"/>
    <property type="match status" value="1"/>
</dbReference>
<feature type="region of interest" description="Disordered" evidence="6">
    <location>
        <begin position="467"/>
        <end position="502"/>
    </location>
</feature>
<gene>
    <name evidence="8" type="ORF">B0T11DRAFT_280041</name>
</gene>
<comment type="subcellular location">
    <subcellularLocation>
        <location evidence="1">Nucleus</location>
    </subcellularLocation>
</comment>